<dbReference type="EMBL" id="JAHLQN010000001">
    <property type="protein sequence ID" value="MBU5625590.1"/>
    <property type="molecule type" value="Genomic_DNA"/>
</dbReference>
<dbReference type="NCBIfam" id="NF037995">
    <property type="entry name" value="TRAP_S1"/>
    <property type="match status" value="1"/>
</dbReference>
<protein>
    <submittedName>
        <fullName evidence="1">TRAP transporter substrate-binding protein</fullName>
    </submittedName>
</protein>
<comment type="caution">
    <text evidence="1">The sequence shown here is derived from an EMBL/GenBank/DDBJ whole genome shotgun (WGS) entry which is preliminary data.</text>
</comment>
<evidence type="ECO:0000313" key="2">
    <source>
        <dbReference type="Proteomes" id="UP000787672"/>
    </source>
</evidence>
<organism evidence="1 2">
    <name type="scientific">Dysosmobacter acutus</name>
    <dbReference type="NCBI Taxonomy" id="2841504"/>
    <lineage>
        <taxon>Bacteria</taxon>
        <taxon>Bacillati</taxon>
        <taxon>Bacillota</taxon>
        <taxon>Clostridia</taxon>
        <taxon>Eubacteriales</taxon>
        <taxon>Oscillospiraceae</taxon>
        <taxon>Dysosmobacter</taxon>
    </lineage>
</organism>
<dbReference type="CDD" id="cd13603">
    <property type="entry name" value="PBP2_TRAP_Siap_TeaA_like"/>
    <property type="match status" value="1"/>
</dbReference>
<dbReference type="InterPro" id="IPR018389">
    <property type="entry name" value="DctP_fam"/>
</dbReference>
<evidence type="ECO:0000313" key="1">
    <source>
        <dbReference type="EMBL" id="MBU5625590.1"/>
    </source>
</evidence>
<gene>
    <name evidence="1" type="ORF">KQI82_01410</name>
</gene>
<sequence length="159" mass="17823">MTNDLHVAYFSYLGALPTPMAFNELYTAMQQGTVDGEENPTAMIWNNNIHEVQKYMTVSEHIWTSTGLCIAKAFLESLPADYQEAIREAGANATALQRDMITEQNESLLQNIKDYGVEVTELSDEAKADFQQKAKESVWVTAAELYGQDLLDLADSYNK</sequence>
<accession>A0ABS6F5N2</accession>
<proteinExistence type="predicted"/>
<reference evidence="1 2" key="1">
    <citation type="submission" date="2021-06" db="EMBL/GenBank/DDBJ databases">
        <authorList>
            <person name="Sun Q."/>
            <person name="Li D."/>
        </authorList>
    </citation>
    <scope>NUCLEOTIDE SEQUENCE [LARGE SCALE GENOMIC DNA]</scope>
    <source>
        <strain evidence="1 2">MSJ-2</strain>
    </source>
</reference>
<dbReference type="PANTHER" id="PTHR33376">
    <property type="match status" value="1"/>
</dbReference>
<dbReference type="Pfam" id="PF03480">
    <property type="entry name" value="DctP"/>
    <property type="match status" value="1"/>
</dbReference>
<name>A0ABS6F5N2_9FIRM</name>
<keyword evidence="2" id="KW-1185">Reference proteome</keyword>
<dbReference type="PANTHER" id="PTHR33376:SF18">
    <property type="entry name" value="2,3-DIKETO-L-GULONATE-BINDING PERIPLASMIC PROTEIN YIAO"/>
    <property type="match status" value="1"/>
</dbReference>
<dbReference type="Proteomes" id="UP000787672">
    <property type="component" value="Unassembled WGS sequence"/>
</dbReference>